<comment type="caution">
    <text evidence="1">The sequence shown here is derived from an EMBL/GenBank/DDBJ whole genome shotgun (WGS) entry which is preliminary data.</text>
</comment>
<evidence type="ECO:0000313" key="2">
    <source>
        <dbReference type="Proteomes" id="UP000241587"/>
    </source>
</evidence>
<dbReference type="OMA" id="ARINHDH"/>
<proteinExistence type="predicted"/>
<evidence type="ECO:0000313" key="1">
    <source>
        <dbReference type="EMBL" id="PTD06363.1"/>
    </source>
</evidence>
<protein>
    <recommendedName>
        <fullName evidence="3">SnoaL-like domain-containing protein</fullName>
    </recommendedName>
</protein>
<dbReference type="Proteomes" id="UP000241587">
    <property type="component" value="Unassembled WGS sequence"/>
</dbReference>
<accession>A0A2T4GS43</accession>
<name>A0A2T4GS43_FUSCU</name>
<reference evidence="1 2" key="1">
    <citation type="submission" date="2018-02" db="EMBL/GenBank/DDBJ databases">
        <title>Fusarium culmorum secondary metabolites in fungal-bacterial-plant interactions.</title>
        <authorList>
            <person name="Schmidt R."/>
        </authorList>
    </citation>
    <scope>NUCLEOTIDE SEQUENCE [LARGE SCALE GENOMIC DNA]</scope>
    <source>
        <strain evidence="1 2">PV</strain>
    </source>
</reference>
<dbReference type="OrthoDB" id="4886853at2759"/>
<gene>
    <name evidence="1" type="ORF">FCULG_00011876</name>
</gene>
<dbReference type="AlphaFoldDB" id="A0A2T4GS43"/>
<keyword evidence="2" id="KW-1185">Reference proteome</keyword>
<evidence type="ECO:0008006" key="3">
    <source>
        <dbReference type="Google" id="ProtNLM"/>
    </source>
</evidence>
<sequence length="142" mass="15912">MPQTSELVQPTSALGKWVIDFFEQLFCQPEDEIAASTLRDRTAEDFTARHNHDHFTRQSFIEAMIGFRIHGTTEILDVKEIQVWEAPDGSGGGSVSQLYRFTDIVKETGARTELLTLLIASVMVINGKKVLTDLTEVSNQLN</sequence>
<dbReference type="EMBL" id="PVEM01000007">
    <property type="protein sequence ID" value="PTD06363.1"/>
    <property type="molecule type" value="Genomic_DNA"/>
</dbReference>
<organism evidence="1 2">
    <name type="scientific">Fusarium culmorum</name>
    <dbReference type="NCBI Taxonomy" id="5516"/>
    <lineage>
        <taxon>Eukaryota</taxon>
        <taxon>Fungi</taxon>
        <taxon>Dikarya</taxon>
        <taxon>Ascomycota</taxon>
        <taxon>Pezizomycotina</taxon>
        <taxon>Sordariomycetes</taxon>
        <taxon>Hypocreomycetidae</taxon>
        <taxon>Hypocreales</taxon>
        <taxon>Nectriaceae</taxon>
        <taxon>Fusarium</taxon>
    </lineage>
</organism>